<comment type="caution">
    <text evidence="1">The sequence shown here is derived from an EMBL/GenBank/DDBJ whole genome shotgun (WGS) entry which is preliminary data.</text>
</comment>
<evidence type="ECO:0008006" key="2">
    <source>
        <dbReference type="Google" id="ProtNLM"/>
    </source>
</evidence>
<protein>
    <recommendedName>
        <fullName evidence="2">Antitoxin VbhA domain-containing protein</fullName>
    </recommendedName>
</protein>
<organism evidence="1">
    <name type="scientific">marine sediment metagenome</name>
    <dbReference type="NCBI Taxonomy" id="412755"/>
    <lineage>
        <taxon>unclassified sequences</taxon>
        <taxon>metagenomes</taxon>
        <taxon>ecological metagenomes</taxon>
    </lineage>
</organism>
<name>X1D915_9ZZZZ</name>
<gene>
    <name evidence="1" type="ORF">S01H4_58846</name>
</gene>
<sequence>MMYGLKCNNGKEIDMTHFVLKQIQGEITQEELQERINYYKTTNK</sequence>
<dbReference type="AlphaFoldDB" id="X1D915"/>
<proteinExistence type="predicted"/>
<reference evidence="1" key="1">
    <citation type="journal article" date="2014" name="Front. Microbiol.">
        <title>High frequency of phylogenetically diverse reductive dehalogenase-homologous genes in deep subseafloor sedimentary metagenomes.</title>
        <authorList>
            <person name="Kawai M."/>
            <person name="Futagami T."/>
            <person name="Toyoda A."/>
            <person name="Takaki Y."/>
            <person name="Nishi S."/>
            <person name="Hori S."/>
            <person name="Arai W."/>
            <person name="Tsubouchi T."/>
            <person name="Morono Y."/>
            <person name="Uchiyama I."/>
            <person name="Ito T."/>
            <person name="Fujiyama A."/>
            <person name="Inagaki F."/>
            <person name="Takami H."/>
        </authorList>
    </citation>
    <scope>NUCLEOTIDE SEQUENCE</scope>
    <source>
        <strain evidence="1">Expedition CK06-06</strain>
    </source>
</reference>
<accession>X1D915</accession>
<evidence type="ECO:0000313" key="1">
    <source>
        <dbReference type="EMBL" id="GAH17266.1"/>
    </source>
</evidence>
<dbReference type="EMBL" id="BART01034431">
    <property type="protein sequence ID" value="GAH17266.1"/>
    <property type="molecule type" value="Genomic_DNA"/>
</dbReference>